<evidence type="ECO:0000256" key="1">
    <source>
        <dbReference type="SAM" id="MobiDB-lite"/>
    </source>
</evidence>
<dbReference type="AlphaFoldDB" id="A0A9Q0K1N6"/>
<protein>
    <submittedName>
        <fullName evidence="2">Uncharacterized protein</fullName>
    </submittedName>
</protein>
<keyword evidence="3" id="KW-1185">Reference proteome</keyword>
<evidence type="ECO:0000313" key="2">
    <source>
        <dbReference type="EMBL" id="KAJ4958233.1"/>
    </source>
</evidence>
<comment type="caution">
    <text evidence="2">The sequence shown here is derived from an EMBL/GenBank/DDBJ whole genome shotgun (WGS) entry which is preliminary data.</text>
</comment>
<proteinExistence type="predicted"/>
<name>A0A9Q0K1N6_9MAGN</name>
<feature type="region of interest" description="Disordered" evidence="1">
    <location>
        <begin position="1"/>
        <end position="43"/>
    </location>
</feature>
<sequence length="121" mass="13184">MTVAKVRRQDTKFPPPLPSLDPQIDSPRLESGDMVASSAASASDEGCEAPLLSITDDTVHGVVDYEGGSVSRSQSGGWRSNIISDLLHQRSSWTDPFSCQRIRVIPSFLQQAQQWGIVISQ</sequence>
<accession>A0A9Q0K1N6</accession>
<reference evidence="2" key="1">
    <citation type="journal article" date="2023" name="Plant J.">
        <title>The genome of the king protea, Protea cynaroides.</title>
        <authorList>
            <person name="Chang J."/>
            <person name="Duong T.A."/>
            <person name="Schoeman C."/>
            <person name="Ma X."/>
            <person name="Roodt D."/>
            <person name="Barker N."/>
            <person name="Li Z."/>
            <person name="Van de Peer Y."/>
            <person name="Mizrachi E."/>
        </authorList>
    </citation>
    <scope>NUCLEOTIDE SEQUENCE</scope>
    <source>
        <tissue evidence="2">Young leaves</tissue>
    </source>
</reference>
<organism evidence="2 3">
    <name type="scientific">Protea cynaroides</name>
    <dbReference type="NCBI Taxonomy" id="273540"/>
    <lineage>
        <taxon>Eukaryota</taxon>
        <taxon>Viridiplantae</taxon>
        <taxon>Streptophyta</taxon>
        <taxon>Embryophyta</taxon>
        <taxon>Tracheophyta</taxon>
        <taxon>Spermatophyta</taxon>
        <taxon>Magnoliopsida</taxon>
        <taxon>Proteales</taxon>
        <taxon>Proteaceae</taxon>
        <taxon>Protea</taxon>
    </lineage>
</organism>
<dbReference type="Proteomes" id="UP001141806">
    <property type="component" value="Unassembled WGS sequence"/>
</dbReference>
<gene>
    <name evidence="2" type="ORF">NE237_025344</name>
</gene>
<evidence type="ECO:0000313" key="3">
    <source>
        <dbReference type="Proteomes" id="UP001141806"/>
    </source>
</evidence>
<dbReference type="EMBL" id="JAMYWD010000010">
    <property type="protein sequence ID" value="KAJ4958233.1"/>
    <property type="molecule type" value="Genomic_DNA"/>
</dbReference>